<evidence type="ECO:0000259" key="7">
    <source>
        <dbReference type="Pfam" id="PF00479"/>
    </source>
</evidence>
<protein>
    <submittedName>
        <fullName evidence="9">Glucose-6-phosphate 1-dehydrogenase</fullName>
    </submittedName>
</protein>
<reference evidence="9" key="2">
    <citation type="journal article" date="2014" name="ISME J.">
        <title>Microbial stratification in low pH oxic and suboxic macroscopic growths along an acid mine drainage.</title>
        <authorList>
            <person name="Mendez-Garcia C."/>
            <person name="Mesa V."/>
            <person name="Sprenger R.R."/>
            <person name="Richter M."/>
            <person name="Diez M.S."/>
            <person name="Solano J."/>
            <person name="Bargiela R."/>
            <person name="Golyshina O.V."/>
            <person name="Manteca A."/>
            <person name="Ramos J.L."/>
            <person name="Gallego J.R."/>
            <person name="Llorente I."/>
            <person name="Martins Dos Santos V.A."/>
            <person name="Jensen O.N."/>
            <person name="Pelaez A.I."/>
            <person name="Sanchez J."/>
            <person name="Ferrer M."/>
        </authorList>
    </citation>
    <scope>NUCLEOTIDE SEQUENCE</scope>
</reference>
<evidence type="ECO:0000256" key="6">
    <source>
        <dbReference type="ARBA" id="ARBA00023277"/>
    </source>
</evidence>
<evidence type="ECO:0000256" key="2">
    <source>
        <dbReference type="ARBA" id="ARBA00009975"/>
    </source>
</evidence>
<dbReference type="InterPro" id="IPR022674">
    <property type="entry name" value="G6P_DH_NAD-bd"/>
</dbReference>
<accession>T1AU40</accession>
<evidence type="ECO:0000256" key="5">
    <source>
        <dbReference type="ARBA" id="ARBA00023002"/>
    </source>
</evidence>
<gene>
    <name evidence="9" type="ORF">B1B_07930</name>
</gene>
<dbReference type="GO" id="GO:0050661">
    <property type="term" value="F:NADP binding"/>
    <property type="evidence" value="ECO:0007669"/>
    <property type="project" value="InterPro"/>
</dbReference>
<comment type="pathway">
    <text evidence="1">Carbohydrate degradation; pentose phosphate pathway; D-ribulose 5-phosphate from D-glucose 6-phosphate (oxidative stage): step 1/3.</text>
</comment>
<dbReference type="UniPathway" id="UPA00115"/>
<dbReference type="GO" id="GO:0004345">
    <property type="term" value="F:glucose-6-phosphate dehydrogenase activity"/>
    <property type="evidence" value="ECO:0007669"/>
    <property type="project" value="InterPro"/>
</dbReference>
<reference evidence="9" key="1">
    <citation type="submission" date="2013-08" db="EMBL/GenBank/DDBJ databases">
        <authorList>
            <person name="Mendez C."/>
            <person name="Richter M."/>
            <person name="Ferrer M."/>
            <person name="Sanchez J."/>
        </authorList>
    </citation>
    <scope>NUCLEOTIDE SEQUENCE</scope>
</reference>
<evidence type="ECO:0000256" key="1">
    <source>
        <dbReference type="ARBA" id="ARBA00004937"/>
    </source>
</evidence>
<dbReference type="SUPFAM" id="SSF55347">
    <property type="entry name" value="Glyceraldehyde-3-phosphate dehydrogenase-like, C-terminal domain"/>
    <property type="match status" value="1"/>
</dbReference>
<dbReference type="InterPro" id="IPR001282">
    <property type="entry name" value="G6P_DH"/>
</dbReference>
<dbReference type="EMBL" id="AUZY01005098">
    <property type="protein sequence ID" value="EQD60033.1"/>
    <property type="molecule type" value="Genomic_DNA"/>
</dbReference>
<dbReference type="PANTHER" id="PTHR23429">
    <property type="entry name" value="GLUCOSE-6-PHOSPHATE 1-DEHYDROGENASE G6PD"/>
    <property type="match status" value="1"/>
</dbReference>
<dbReference type="PRINTS" id="PR00079">
    <property type="entry name" value="G6PDHDRGNASE"/>
</dbReference>
<dbReference type="Gene3D" id="3.30.360.10">
    <property type="entry name" value="Dihydrodipicolinate Reductase, domain 2"/>
    <property type="match status" value="1"/>
</dbReference>
<dbReference type="SUPFAM" id="SSF51735">
    <property type="entry name" value="NAD(P)-binding Rossmann-fold domains"/>
    <property type="match status" value="1"/>
</dbReference>
<evidence type="ECO:0000313" key="9">
    <source>
        <dbReference type="EMBL" id="EQD60033.1"/>
    </source>
</evidence>
<dbReference type="PROSITE" id="PS00069">
    <property type="entry name" value="G6P_DEHYDROGENASE"/>
    <property type="match status" value="1"/>
</dbReference>
<evidence type="ECO:0000256" key="3">
    <source>
        <dbReference type="ARBA" id="ARBA00022526"/>
    </source>
</evidence>
<dbReference type="GO" id="GO:0006006">
    <property type="term" value="P:glucose metabolic process"/>
    <property type="evidence" value="ECO:0007669"/>
    <property type="project" value="UniProtKB-KW"/>
</dbReference>
<sequence length="268" mass="30038">MVPPEALRIPPNQDLVVFGASGDLARRKLLPALYELSRQGLLPRRGEVVGTANDGLDDAGFRQLAHDAITEFGRTGIDDRAFADFAQRLRYIPAINDPGPTLARTLRLPHRIVYLAVPPSSFEPILQELKEAGLAKGSSIIIEKPFGHDLASAQLLNRALQRTVPEERIYRIDHYLGKETVQNLLVFRFGNTLIERMWNREVVSHVQLTVAEDIGVESRGHLYEETGALRDIMQNHLFQLLALTCMSPPSSFDPEALRDEKVKVFQSI</sequence>
<evidence type="ECO:0000259" key="8">
    <source>
        <dbReference type="Pfam" id="PF02781"/>
    </source>
</evidence>
<keyword evidence="5" id="KW-0560">Oxidoreductase</keyword>
<comment type="similarity">
    <text evidence="2">Belongs to the glucose-6-phosphate dehydrogenase family.</text>
</comment>
<dbReference type="InterPro" id="IPR019796">
    <property type="entry name" value="G6P_DH_AS"/>
</dbReference>
<dbReference type="GO" id="GO:0009051">
    <property type="term" value="P:pentose-phosphate shunt, oxidative branch"/>
    <property type="evidence" value="ECO:0007669"/>
    <property type="project" value="TreeGrafter"/>
</dbReference>
<name>T1AU40_9ZZZZ</name>
<keyword evidence="3" id="KW-0313">Glucose metabolism</keyword>
<comment type="caution">
    <text evidence="9">The sequence shown here is derived from an EMBL/GenBank/DDBJ whole genome shotgun (WGS) entry which is preliminary data.</text>
</comment>
<dbReference type="PANTHER" id="PTHR23429:SF0">
    <property type="entry name" value="GLUCOSE-6-PHOSPHATE 1-DEHYDROGENASE"/>
    <property type="match status" value="1"/>
</dbReference>
<dbReference type="InterPro" id="IPR036291">
    <property type="entry name" value="NAD(P)-bd_dom_sf"/>
</dbReference>
<dbReference type="GO" id="GO:0005829">
    <property type="term" value="C:cytosol"/>
    <property type="evidence" value="ECO:0007669"/>
    <property type="project" value="TreeGrafter"/>
</dbReference>
<feature type="domain" description="Glucose-6-phosphate dehydrogenase C-terminal" evidence="8">
    <location>
        <begin position="185"/>
        <end position="268"/>
    </location>
</feature>
<dbReference type="Gene3D" id="3.40.50.720">
    <property type="entry name" value="NAD(P)-binding Rossmann-like Domain"/>
    <property type="match status" value="1"/>
</dbReference>
<keyword evidence="6" id="KW-0119">Carbohydrate metabolism</keyword>
<evidence type="ECO:0000256" key="4">
    <source>
        <dbReference type="ARBA" id="ARBA00022857"/>
    </source>
</evidence>
<dbReference type="InterPro" id="IPR022675">
    <property type="entry name" value="G6P_DH_C"/>
</dbReference>
<organism evidence="9">
    <name type="scientific">mine drainage metagenome</name>
    <dbReference type="NCBI Taxonomy" id="410659"/>
    <lineage>
        <taxon>unclassified sequences</taxon>
        <taxon>metagenomes</taxon>
        <taxon>ecological metagenomes</taxon>
    </lineage>
</organism>
<dbReference type="Pfam" id="PF00479">
    <property type="entry name" value="G6PD_N"/>
    <property type="match status" value="1"/>
</dbReference>
<dbReference type="Pfam" id="PF02781">
    <property type="entry name" value="G6PD_C"/>
    <property type="match status" value="1"/>
</dbReference>
<feature type="domain" description="Glucose-6-phosphate dehydrogenase NAD-binding" evidence="7">
    <location>
        <begin position="16"/>
        <end position="183"/>
    </location>
</feature>
<proteinExistence type="inferred from homology"/>
<dbReference type="AlphaFoldDB" id="T1AU40"/>
<keyword evidence="4" id="KW-0521">NADP</keyword>
<feature type="non-terminal residue" evidence="9">
    <location>
        <position position="268"/>
    </location>
</feature>